<name>A0A200QLT1_MACCD</name>
<reference evidence="2 3" key="1">
    <citation type="journal article" date="2017" name="Mol. Plant">
        <title>The Genome of Medicinal Plant Macleaya cordata Provides New Insights into Benzylisoquinoline Alkaloids Metabolism.</title>
        <authorList>
            <person name="Liu X."/>
            <person name="Liu Y."/>
            <person name="Huang P."/>
            <person name="Ma Y."/>
            <person name="Qing Z."/>
            <person name="Tang Q."/>
            <person name="Cao H."/>
            <person name="Cheng P."/>
            <person name="Zheng Y."/>
            <person name="Yuan Z."/>
            <person name="Zhou Y."/>
            <person name="Liu J."/>
            <person name="Tang Z."/>
            <person name="Zhuo Y."/>
            <person name="Zhang Y."/>
            <person name="Yu L."/>
            <person name="Huang J."/>
            <person name="Yang P."/>
            <person name="Peng Q."/>
            <person name="Zhang J."/>
            <person name="Jiang W."/>
            <person name="Zhang Z."/>
            <person name="Lin K."/>
            <person name="Ro D.K."/>
            <person name="Chen X."/>
            <person name="Xiong X."/>
            <person name="Shang Y."/>
            <person name="Huang S."/>
            <person name="Zeng J."/>
        </authorList>
    </citation>
    <scope>NUCLEOTIDE SEQUENCE [LARGE SCALE GENOMIC DNA]</scope>
    <source>
        <strain evidence="3">cv. BLH2017</strain>
        <tissue evidence="2">Root</tissue>
    </source>
</reference>
<protein>
    <submittedName>
        <fullName evidence="2">Uncharacterized protein</fullName>
    </submittedName>
</protein>
<accession>A0A200QLT1</accession>
<dbReference type="OrthoDB" id="10635685at2759"/>
<dbReference type="AlphaFoldDB" id="A0A200QLT1"/>
<comment type="caution">
    <text evidence="2">The sequence shown here is derived from an EMBL/GenBank/DDBJ whole genome shotgun (WGS) entry which is preliminary data.</text>
</comment>
<dbReference type="EMBL" id="MVGT01001696">
    <property type="protein sequence ID" value="OVA11420.1"/>
    <property type="molecule type" value="Genomic_DNA"/>
</dbReference>
<gene>
    <name evidence="2" type="ORF">BVC80_9003g41</name>
</gene>
<evidence type="ECO:0000256" key="1">
    <source>
        <dbReference type="SAM" id="MobiDB-lite"/>
    </source>
</evidence>
<sequence length="221" mass="23839">MEGEVEGDLHRGPQDVAIVPIHEALHLPDAIQETGPVERGMMIITHQDDSQSQGHQDDGPSQDHQDSPSQGHLLHVMRGTTGRTGGLLVLQGLMTEVHRGLVTRGITGRTRSHLVRGLMVGVHQDLVMGGTTGRTGGHLVQGSMVGVQFHQGLVHPATVHAERFVRCRACNNNPTYPECGVLLEGGLSSTEKPSLIGVEKFNEPMKFEHETSQIIGGNRDA</sequence>
<organism evidence="2 3">
    <name type="scientific">Macleaya cordata</name>
    <name type="common">Five-seeded plume-poppy</name>
    <name type="synonym">Bocconia cordata</name>
    <dbReference type="NCBI Taxonomy" id="56857"/>
    <lineage>
        <taxon>Eukaryota</taxon>
        <taxon>Viridiplantae</taxon>
        <taxon>Streptophyta</taxon>
        <taxon>Embryophyta</taxon>
        <taxon>Tracheophyta</taxon>
        <taxon>Spermatophyta</taxon>
        <taxon>Magnoliopsida</taxon>
        <taxon>Ranunculales</taxon>
        <taxon>Papaveraceae</taxon>
        <taxon>Papaveroideae</taxon>
        <taxon>Macleaya</taxon>
    </lineage>
</organism>
<proteinExistence type="predicted"/>
<dbReference type="InParanoid" id="A0A200QLT1"/>
<feature type="region of interest" description="Disordered" evidence="1">
    <location>
        <begin position="47"/>
        <end position="72"/>
    </location>
</feature>
<feature type="compositionally biased region" description="Basic and acidic residues" evidence="1">
    <location>
        <begin position="55"/>
        <end position="66"/>
    </location>
</feature>
<keyword evidence="3" id="KW-1185">Reference proteome</keyword>
<evidence type="ECO:0000313" key="2">
    <source>
        <dbReference type="EMBL" id="OVA11420.1"/>
    </source>
</evidence>
<evidence type="ECO:0000313" key="3">
    <source>
        <dbReference type="Proteomes" id="UP000195402"/>
    </source>
</evidence>
<dbReference type="Proteomes" id="UP000195402">
    <property type="component" value="Unassembled WGS sequence"/>
</dbReference>